<keyword evidence="2" id="KW-1185">Reference proteome</keyword>
<protein>
    <submittedName>
        <fullName evidence="1">Uncharacterized protein</fullName>
    </submittedName>
</protein>
<evidence type="ECO:0000313" key="1">
    <source>
        <dbReference type="EMBL" id="KAH3803079.1"/>
    </source>
</evidence>
<dbReference type="AlphaFoldDB" id="A0A9D4FPK7"/>
<evidence type="ECO:0000313" key="2">
    <source>
        <dbReference type="Proteomes" id="UP000828390"/>
    </source>
</evidence>
<organism evidence="1 2">
    <name type="scientific">Dreissena polymorpha</name>
    <name type="common">Zebra mussel</name>
    <name type="synonym">Mytilus polymorpha</name>
    <dbReference type="NCBI Taxonomy" id="45954"/>
    <lineage>
        <taxon>Eukaryota</taxon>
        <taxon>Metazoa</taxon>
        <taxon>Spiralia</taxon>
        <taxon>Lophotrochozoa</taxon>
        <taxon>Mollusca</taxon>
        <taxon>Bivalvia</taxon>
        <taxon>Autobranchia</taxon>
        <taxon>Heteroconchia</taxon>
        <taxon>Euheterodonta</taxon>
        <taxon>Imparidentia</taxon>
        <taxon>Neoheterodontei</taxon>
        <taxon>Myida</taxon>
        <taxon>Dreissenoidea</taxon>
        <taxon>Dreissenidae</taxon>
        <taxon>Dreissena</taxon>
    </lineage>
</organism>
<name>A0A9D4FPK7_DREPO</name>
<comment type="caution">
    <text evidence="1">The sequence shown here is derived from an EMBL/GenBank/DDBJ whole genome shotgun (WGS) entry which is preliminary data.</text>
</comment>
<proteinExistence type="predicted"/>
<gene>
    <name evidence="1" type="ORF">DPMN_156779</name>
</gene>
<dbReference type="Proteomes" id="UP000828390">
    <property type="component" value="Unassembled WGS sequence"/>
</dbReference>
<sequence length="78" mass="8410">MLPGFVTHESQLAGSRYLVPIKPVHVRRRALSSALRTSCGLGSVDAQRLCGCQIGADCTCMYFAIDCVDSSSFQVLSQ</sequence>
<accession>A0A9D4FPK7</accession>
<reference evidence="1" key="1">
    <citation type="journal article" date="2019" name="bioRxiv">
        <title>The Genome of the Zebra Mussel, Dreissena polymorpha: A Resource for Invasive Species Research.</title>
        <authorList>
            <person name="McCartney M.A."/>
            <person name="Auch B."/>
            <person name="Kono T."/>
            <person name="Mallez S."/>
            <person name="Zhang Y."/>
            <person name="Obille A."/>
            <person name="Becker A."/>
            <person name="Abrahante J.E."/>
            <person name="Garbe J."/>
            <person name="Badalamenti J.P."/>
            <person name="Herman A."/>
            <person name="Mangelson H."/>
            <person name="Liachko I."/>
            <person name="Sullivan S."/>
            <person name="Sone E.D."/>
            <person name="Koren S."/>
            <person name="Silverstein K.A.T."/>
            <person name="Beckman K.B."/>
            <person name="Gohl D.M."/>
        </authorList>
    </citation>
    <scope>NUCLEOTIDE SEQUENCE</scope>
    <source>
        <strain evidence="1">Duluth1</strain>
        <tissue evidence="1">Whole animal</tissue>
    </source>
</reference>
<reference evidence="1" key="2">
    <citation type="submission" date="2020-11" db="EMBL/GenBank/DDBJ databases">
        <authorList>
            <person name="McCartney M.A."/>
            <person name="Auch B."/>
            <person name="Kono T."/>
            <person name="Mallez S."/>
            <person name="Becker A."/>
            <person name="Gohl D.M."/>
            <person name="Silverstein K.A.T."/>
            <person name="Koren S."/>
            <person name="Bechman K.B."/>
            <person name="Herman A."/>
            <person name="Abrahante J.E."/>
            <person name="Garbe J."/>
        </authorList>
    </citation>
    <scope>NUCLEOTIDE SEQUENCE</scope>
    <source>
        <strain evidence="1">Duluth1</strain>
        <tissue evidence="1">Whole animal</tissue>
    </source>
</reference>
<dbReference type="EMBL" id="JAIWYP010000007">
    <property type="protein sequence ID" value="KAH3803079.1"/>
    <property type="molecule type" value="Genomic_DNA"/>
</dbReference>